<gene>
    <name evidence="1" type="ORF">Tpal_1577</name>
</gene>
<sequence>MTENTVAATQVDLYYATDPLCSFCWAFEPTLRKFRYQYGKYLAQDTIVMGGMIEKWATFGGDAGNGITRASDVAHHWQEIGRHTRMPIDGSIWSDTPIDSSFPSSQVFEIVRRDYPESANLILRKLREAVMLWNQNIAEEAVLRDILDEMDLDSQKIWDAADSLEGRALLNGDLQLTRALQATGFPTIVFVNAQNQGIKVVGAQPFEALVDALVRILPEGTNVTPDEVPPLATVMKEQPLLLSKEIEVLYGLTEKEVFAFVEQALGAGNFQAGTVLNERYYKWVD</sequence>
<name>A0A143YLQ7_9LACT</name>
<dbReference type="AlphaFoldDB" id="A0A143YLQ7"/>
<evidence type="ECO:0000313" key="1">
    <source>
        <dbReference type="EMBL" id="CZQ93034.1"/>
    </source>
</evidence>
<dbReference type="PANTHER" id="PTHR13887">
    <property type="entry name" value="GLUTATHIONE S-TRANSFERASE KAPPA"/>
    <property type="match status" value="1"/>
</dbReference>
<dbReference type="OrthoDB" id="9813770at2"/>
<dbReference type="SUPFAM" id="SSF52833">
    <property type="entry name" value="Thioredoxin-like"/>
    <property type="match status" value="1"/>
</dbReference>
<dbReference type="EMBL" id="FJNE01000004">
    <property type="protein sequence ID" value="CZQ93034.1"/>
    <property type="molecule type" value="Genomic_DNA"/>
</dbReference>
<dbReference type="STRING" id="140314.SAMN04488076_106147"/>
<evidence type="ECO:0000313" key="2">
    <source>
        <dbReference type="Proteomes" id="UP000242754"/>
    </source>
</evidence>
<dbReference type="InterPro" id="IPR036249">
    <property type="entry name" value="Thioredoxin-like_sf"/>
</dbReference>
<organism evidence="1 2">
    <name type="scientific">Trichococcus palustris</name>
    <dbReference type="NCBI Taxonomy" id="140314"/>
    <lineage>
        <taxon>Bacteria</taxon>
        <taxon>Bacillati</taxon>
        <taxon>Bacillota</taxon>
        <taxon>Bacilli</taxon>
        <taxon>Lactobacillales</taxon>
        <taxon>Carnobacteriaceae</taxon>
        <taxon>Trichococcus</taxon>
    </lineage>
</organism>
<dbReference type="Proteomes" id="UP000242754">
    <property type="component" value="Unassembled WGS sequence"/>
</dbReference>
<dbReference type="RefSeq" id="WP_087033161.1">
    <property type="nucleotide sequence ID" value="NZ_FJNE01000004.1"/>
</dbReference>
<proteinExistence type="predicted"/>
<reference evidence="1 2" key="1">
    <citation type="submission" date="2016-02" db="EMBL/GenBank/DDBJ databases">
        <authorList>
            <person name="Wen L."/>
            <person name="He K."/>
            <person name="Yang H."/>
        </authorList>
    </citation>
    <scope>NUCLEOTIDE SEQUENCE [LARGE SCALE GENOMIC DNA]</scope>
    <source>
        <strain evidence="1">Trichococcus palustris</strain>
    </source>
</reference>
<keyword evidence="2" id="KW-1185">Reference proteome</keyword>
<dbReference type="CDD" id="cd03025">
    <property type="entry name" value="DsbA_FrnE_like"/>
    <property type="match status" value="1"/>
</dbReference>
<protein>
    <submittedName>
        <fullName evidence="1">Thioredoxin</fullName>
    </submittedName>
</protein>
<dbReference type="Pfam" id="PF13743">
    <property type="entry name" value="Thioredoxin_5"/>
    <property type="match status" value="1"/>
</dbReference>
<dbReference type="Gene3D" id="3.40.30.10">
    <property type="entry name" value="Glutaredoxin"/>
    <property type="match status" value="1"/>
</dbReference>
<dbReference type="Gene3D" id="1.10.472.60">
    <property type="entry name" value="putative protein disulfide isomerase domain"/>
    <property type="match status" value="1"/>
</dbReference>
<dbReference type="PANTHER" id="PTHR13887:SF54">
    <property type="entry name" value="DSBA FAMILY PROTEIN"/>
    <property type="match status" value="1"/>
</dbReference>
<accession>A0A143YLQ7</accession>